<dbReference type="GO" id="GO:0035435">
    <property type="term" value="P:phosphate ion transmembrane transport"/>
    <property type="evidence" value="ECO:0007669"/>
    <property type="project" value="InterPro"/>
</dbReference>
<gene>
    <name evidence="6" type="primary">pstS</name>
    <name evidence="6" type="ORF">HGQ17_07125</name>
</gene>
<accession>A0A7X8TJM2</accession>
<dbReference type="EMBL" id="JABAHY010000005">
    <property type="protein sequence ID" value="NLS09781.1"/>
    <property type="molecule type" value="Genomic_DNA"/>
</dbReference>
<evidence type="ECO:0000256" key="1">
    <source>
        <dbReference type="ARBA" id="ARBA00008725"/>
    </source>
</evidence>
<evidence type="ECO:0000256" key="2">
    <source>
        <dbReference type="ARBA" id="ARBA00022448"/>
    </source>
</evidence>
<dbReference type="InterPro" id="IPR005673">
    <property type="entry name" value="ABC_phos-bd_PstS"/>
</dbReference>
<dbReference type="CDD" id="cd13565">
    <property type="entry name" value="PBP2_PstS"/>
    <property type="match status" value="1"/>
</dbReference>
<dbReference type="PANTHER" id="PTHR42996">
    <property type="entry name" value="PHOSPHATE-BINDING PROTEIN PSTS"/>
    <property type="match status" value="1"/>
</dbReference>
<dbReference type="SUPFAM" id="SSF53850">
    <property type="entry name" value="Periplasmic binding protein-like II"/>
    <property type="match status" value="1"/>
</dbReference>
<dbReference type="GO" id="GO:0043190">
    <property type="term" value="C:ATP-binding cassette (ABC) transporter complex"/>
    <property type="evidence" value="ECO:0007669"/>
    <property type="project" value="InterPro"/>
</dbReference>
<reference evidence="6 7" key="1">
    <citation type="submission" date="2020-04" db="EMBL/GenBank/DDBJ databases">
        <title>Nesterenkonia sp. nov., isolated from marine sediment.</title>
        <authorList>
            <person name="Zhang G."/>
        </authorList>
    </citation>
    <scope>NUCLEOTIDE SEQUENCE [LARGE SCALE GENOMIC DNA]</scope>
    <source>
        <strain evidence="6 7">MY13</strain>
    </source>
</reference>
<keyword evidence="3 4" id="KW-0592">Phosphate transport</keyword>
<proteinExistence type="inferred from homology"/>
<evidence type="ECO:0000313" key="6">
    <source>
        <dbReference type="EMBL" id="NLS09781.1"/>
    </source>
</evidence>
<evidence type="ECO:0000256" key="3">
    <source>
        <dbReference type="ARBA" id="ARBA00022592"/>
    </source>
</evidence>
<evidence type="ECO:0000313" key="7">
    <source>
        <dbReference type="Proteomes" id="UP000523139"/>
    </source>
</evidence>
<keyword evidence="2 4" id="KW-0813">Transport</keyword>
<dbReference type="InterPro" id="IPR050962">
    <property type="entry name" value="Phosphate-bind_PstS"/>
</dbReference>
<sequence length="375" mass="39462">MKVSHFGRGAAILSVASLALVACNGEDNGNGGGDADEAAEAAGVEFEDVSGTIYSGGASSHETAMDEWIAEFEHLTDNQAQVEYAGEGSGAGRASFLDGEFQFAGSDAVMSDEEYEESLQRCGDNGAFHLPTYIAPIGLAVNLEGVDSINLDSDTLGEIFAGEITSWDDPAIAEQNEDADLPSTPITVVHRADSSGTTENFLEYLEATASNWDWEPDGEWPTDISAESAGQTSGVLDLAGSTDGAITYADLGQIGDEFALVNVEVGGEYTEPTPEAAAEAVLASERVEGQSENNMAFEITRDTEEVGAYPIVQIAYTIWCNEYESEEEADLVAAFAAYIVSEDAQELAHDQAGSAPITDDLRDEALEAISEISGG</sequence>
<name>A0A7X8TJM2_9MICC</name>
<dbReference type="Gene3D" id="3.40.190.10">
    <property type="entry name" value="Periplasmic binding protein-like II"/>
    <property type="match status" value="2"/>
</dbReference>
<comment type="similarity">
    <text evidence="1 4">Belongs to the PstS family.</text>
</comment>
<dbReference type="InterPro" id="IPR024370">
    <property type="entry name" value="PBP_domain"/>
</dbReference>
<dbReference type="PIRSF" id="PIRSF002756">
    <property type="entry name" value="PstS"/>
    <property type="match status" value="1"/>
</dbReference>
<dbReference type="PANTHER" id="PTHR42996:SF1">
    <property type="entry name" value="PHOSPHATE-BINDING PROTEIN PSTS"/>
    <property type="match status" value="1"/>
</dbReference>
<keyword evidence="7" id="KW-1185">Reference proteome</keyword>
<dbReference type="NCBIfam" id="TIGR00975">
    <property type="entry name" value="3a0107s03"/>
    <property type="match status" value="1"/>
</dbReference>
<protein>
    <recommendedName>
        <fullName evidence="4">Phosphate-binding protein</fullName>
    </recommendedName>
</protein>
<dbReference type="RefSeq" id="WP_168887274.1">
    <property type="nucleotide sequence ID" value="NZ_JABAHY010000005.1"/>
</dbReference>
<feature type="domain" description="PBP" evidence="5">
    <location>
        <begin position="49"/>
        <end position="342"/>
    </location>
</feature>
<comment type="caution">
    <text evidence="6">The sequence shown here is derived from an EMBL/GenBank/DDBJ whole genome shotgun (WGS) entry which is preliminary data.</text>
</comment>
<evidence type="ECO:0000259" key="5">
    <source>
        <dbReference type="Pfam" id="PF12849"/>
    </source>
</evidence>
<organism evidence="6 7">
    <name type="scientific">Nesterenkonia sedimenti</name>
    <dbReference type="NCBI Taxonomy" id="1463632"/>
    <lineage>
        <taxon>Bacteria</taxon>
        <taxon>Bacillati</taxon>
        <taxon>Actinomycetota</taxon>
        <taxon>Actinomycetes</taxon>
        <taxon>Micrococcales</taxon>
        <taxon>Micrococcaceae</taxon>
        <taxon>Nesterenkonia</taxon>
    </lineage>
</organism>
<evidence type="ECO:0000256" key="4">
    <source>
        <dbReference type="PIRNR" id="PIRNR002756"/>
    </source>
</evidence>
<dbReference type="Proteomes" id="UP000523139">
    <property type="component" value="Unassembled WGS sequence"/>
</dbReference>
<dbReference type="AlphaFoldDB" id="A0A7X8TJM2"/>
<dbReference type="PROSITE" id="PS51257">
    <property type="entry name" value="PROKAR_LIPOPROTEIN"/>
    <property type="match status" value="1"/>
</dbReference>
<dbReference type="GO" id="GO:0042301">
    <property type="term" value="F:phosphate ion binding"/>
    <property type="evidence" value="ECO:0007669"/>
    <property type="project" value="InterPro"/>
</dbReference>
<dbReference type="Pfam" id="PF12849">
    <property type="entry name" value="PBP_like_2"/>
    <property type="match status" value="1"/>
</dbReference>